<sequence length="53" mass="6124">NLANLVAPTARWMELECSKIMPMAAFSGQKTIVWHRPHPPLAYEVFSRAFVYF</sequence>
<dbReference type="AlphaFoldDB" id="A0A2P5CYN9"/>
<feature type="non-terminal residue" evidence="1">
    <location>
        <position position="1"/>
    </location>
</feature>
<evidence type="ECO:0000313" key="1">
    <source>
        <dbReference type="EMBL" id="PON66151.1"/>
    </source>
</evidence>
<dbReference type="Proteomes" id="UP000237105">
    <property type="component" value="Unassembled WGS sequence"/>
</dbReference>
<organism evidence="1 2">
    <name type="scientific">Parasponia andersonii</name>
    <name type="common">Sponia andersonii</name>
    <dbReference type="NCBI Taxonomy" id="3476"/>
    <lineage>
        <taxon>Eukaryota</taxon>
        <taxon>Viridiplantae</taxon>
        <taxon>Streptophyta</taxon>
        <taxon>Embryophyta</taxon>
        <taxon>Tracheophyta</taxon>
        <taxon>Spermatophyta</taxon>
        <taxon>Magnoliopsida</taxon>
        <taxon>eudicotyledons</taxon>
        <taxon>Gunneridae</taxon>
        <taxon>Pentapetalae</taxon>
        <taxon>rosids</taxon>
        <taxon>fabids</taxon>
        <taxon>Rosales</taxon>
        <taxon>Cannabaceae</taxon>
        <taxon>Parasponia</taxon>
    </lineage>
</organism>
<reference evidence="2" key="1">
    <citation type="submission" date="2016-06" db="EMBL/GenBank/DDBJ databases">
        <title>Parallel loss of symbiosis genes in relatives of nitrogen-fixing non-legume Parasponia.</title>
        <authorList>
            <person name="Van Velzen R."/>
            <person name="Holmer R."/>
            <person name="Bu F."/>
            <person name="Rutten L."/>
            <person name="Van Zeijl A."/>
            <person name="Liu W."/>
            <person name="Santuari L."/>
            <person name="Cao Q."/>
            <person name="Sharma T."/>
            <person name="Shen D."/>
            <person name="Roswanjaya Y."/>
            <person name="Wardhani T."/>
            <person name="Kalhor M.S."/>
            <person name="Jansen J."/>
            <person name="Van den Hoogen J."/>
            <person name="Gungor B."/>
            <person name="Hartog M."/>
            <person name="Hontelez J."/>
            <person name="Verver J."/>
            <person name="Yang W.-C."/>
            <person name="Schijlen E."/>
            <person name="Repin R."/>
            <person name="Schilthuizen M."/>
            <person name="Schranz E."/>
            <person name="Heidstra R."/>
            <person name="Miyata K."/>
            <person name="Fedorova E."/>
            <person name="Kohlen W."/>
            <person name="Bisseling T."/>
            <person name="Smit S."/>
            <person name="Geurts R."/>
        </authorList>
    </citation>
    <scope>NUCLEOTIDE SEQUENCE [LARGE SCALE GENOMIC DNA]</scope>
    <source>
        <strain evidence="2">cv. WU1-14</strain>
    </source>
</reference>
<accession>A0A2P5CYN9</accession>
<dbReference type="EMBL" id="JXTB01000082">
    <property type="protein sequence ID" value="PON66151.1"/>
    <property type="molecule type" value="Genomic_DNA"/>
</dbReference>
<gene>
    <name evidence="1" type="ORF">PanWU01x14_112020</name>
</gene>
<evidence type="ECO:0000313" key="2">
    <source>
        <dbReference type="Proteomes" id="UP000237105"/>
    </source>
</evidence>
<keyword evidence="2" id="KW-1185">Reference proteome</keyword>
<name>A0A2P5CYN9_PARAD</name>
<protein>
    <submittedName>
        <fullName evidence="1">Uncharacterized protein</fullName>
    </submittedName>
</protein>
<proteinExistence type="predicted"/>
<comment type="caution">
    <text evidence="1">The sequence shown here is derived from an EMBL/GenBank/DDBJ whole genome shotgun (WGS) entry which is preliminary data.</text>
</comment>